<dbReference type="Pfam" id="PF00990">
    <property type="entry name" value="GGDEF"/>
    <property type="match status" value="1"/>
</dbReference>
<gene>
    <name evidence="10" type="ORF">QTP81_03060</name>
</gene>
<evidence type="ECO:0000256" key="1">
    <source>
        <dbReference type="ARBA" id="ARBA00004141"/>
    </source>
</evidence>
<dbReference type="EMBL" id="JAUCBP010000002">
    <property type="protein sequence ID" value="MDM7859585.1"/>
    <property type="molecule type" value="Genomic_DNA"/>
</dbReference>
<reference evidence="10 11" key="1">
    <citation type="submission" date="2023-06" db="EMBL/GenBank/DDBJ databases">
        <title>Alteromonas sp. ASW11-36 isolated from intertidal sand.</title>
        <authorList>
            <person name="Li Y."/>
        </authorList>
    </citation>
    <scope>NUCLEOTIDE SEQUENCE [LARGE SCALE GENOMIC DNA]</scope>
    <source>
        <strain evidence="10 11">ASW11-36</strain>
    </source>
</reference>
<dbReference type="InterPro" id="IPR043128">
    <property type="entry name" value="Rev_trsase/Diguanyl_cyclase"/>
</dbReference>
<evidence type="ECO:0000256" key="8">
    <source>
        <dbReference type="SAM" id="SignalP"/>
    </source>
</evidence>
<evidence type="ECO:0000256" key="7">
    <source>
        <dbReference type="SAM" id="Phobius"/>
    </source>
</evidence>
<dbReference type="InterPro" id="IPR029787">
    <property type="entry name" value="Nucleotide_cyclase"/>
</dbReference>
<dbReference type="Proteomes" id="UP001234343">
    <property type="component" value="Unassembled WGS sequence"/>
</dbReference>
<dbReference type="Gene3D" id="3.30.70.270">
    <property type="match status" value="1"/>
</dbReference>
<dbReference type="NCBIfam" id="TIGR00254">
    <property type="entry name" value="GGDEF"/>
    <property type="match status" value="1"/>
</dbReference>
<evidence type="ECO:0000313" key="10">
    <source>
        <dbReference type="EMBL" id="MDM7859585.1"/>
    </source>
</evidence>
<dbReference type="SMART" id="SM00267">
    <property type="entry name" value="GGDEF"/>
    <property type="match status" value="1"/>
</dbReference>
<comment type="catalytic activity">
    <reaction evidence="6">
        <text>2 GTP = 3',3'-c-di-GMP + 2 diphosphate</text>
        <dbReference type="Rhea" id="RHEA:24898"/>
        <dbReference type="ChEBI" id="CHEBI:33019"/>
        <dbReference type="ChEBI" id="CHEBI:37565"/>
        <dbReference type="ChEBI" id="CHEBI:58805"/>
        <dbReference type="EC" id="2.7.7.65"/>
    </reaction>
</comment>
<name>A0ABT7STR0_9ALTE</name>
<keyword evidence="5 7" id="KW-0472">Membrane</keyword>
<dbReference type="PROSITE" id="PS50887">
    <property type="entry name" value="GGDEF"/>
    <property type="match status" value="1"/>
</dbReference>
<keyword evidence="8" id="KW-0732">Signal</keyword>
<dbReference type="InterPro" id="IPR000160">
    <property type="entry name" value="GGDEF_dom"/>
</dbReference>
<keyword evidence="10" id="KW-0548">Nucleotidyltransferase</keyword>
<sequence length="395" mass="44119">MTMNYMVSLSVIALLSIAVHAMLDNVIAHQTDSGQYINVSGQQRMLSQRASLFTLEYLYTGNANAKATAERALQKMQMNHHWLLAEHRASAITGEESPLSNEIQALYFSPPHFVDNQIQVFSSSIEQAISQNSVFAPEQIYERSRGFMQLAREPLLESFDTVVQQYELEARQEIAGIRQIQNIVLGIIILTILIEALFIFRPIVSKVGEYAKRLQNEAFHDELSGLLNRRAYNALSEQYFANHQRYQTPLSVLIIDIDNTRLVNDKFGYGGGDAAFNLVAQEAQKCSRASDFVARIGGDELAILLPNTDLGGASQLAEKIRQRVESSVFHIADTTDSVTVSIGISAGTRLDASFKQLFRRTEQALQDAKASGGNTIRVLEQKFVSSEQHHVHEQL</sequence>
<evidence type="ECO:0000256" key="3">
    <source>
        <dbReference type="ARBA" id="ARBA00022692"/>
    </source>
</evidence>
<feature type="chain" id="PRO_5046037562" description="diguanylate cyclase" evidence="8">
    <location>
        <begin position="22"/>
        <end position="395"/>
    </location>
</feature>
<evidence type="ECO:0000256" key="4">
    <source>
        <dbReference type="ARBA" id="ARBA00022989"/>
    </source>
</evidence>
<dbReference type="InterPro" id="IPR050469">
    <property type="entry name" value="Diguanylate_Cyclase"/>
</dbReference>
<evidence type="ECO:0000256" key="6">
    <source>
        <dbReference type="ARBA" id="ARBA00034247"/>
    </source>
</evidence>
<dbReference type="SUPFAM" id="SSF55073">
    <property type="entry name" value="Nucleotide cyclase"/>
    <property type="match status" value="1"/>
</dbReference>
<evidence type="ECO:0000313" key="11">
    <source>
        <dbReference type="Proteomes" id="UP001234343"/>
    </source>
</evidence>
<comment type="subcellular location">
    <subcellularLocation>
        <location evidence="1">Membrane</location>
        <topology evidence="1">Multi-pass membrane protein</topology>
    </subcellularLocation>
</comment>
<organism evidence="10 11">
    <name type="scientific">Alteromonas arenosi</name>
    <dbReference type="NCBI Taxonomy" id="3055817"/>
    <lineage>
        <taxon>Bacteria</taxon>
        <taxon>Pseudomonadati</taxon>
        <taxon>Pseudomonadota</taxon>
        <taxon>Gammaproteobacteria</taxon>
        <taxon>Alteromonadales</taxon>
        <taxon>Alteromonadaceae</taxon>
        <taxon>Alteromonas/Salinimonas group</taxon>
        <taxon>Alteromonas</taxon>
    </lineage>
</organism>
<feature type="transmembrane region" description="Helical" evidence="7">
    <location>
        <begin position="183"/>
        <end position="204"/>
    </location>
</feature>
<dbReference type="RefSeq" id="WP_289363643.1">
    <property type="nucleotide sequence ID" value="NZ_JAUCBP010000002.1"/>
</dbReference>
<dbReference type="Pfam" id="PF13675">
    <property type="entry name" value="PilJ"/>
    <property type="match status" value="1"/>
</dbReference>
<evidence type="ECO:0000259" key="9">
    <source>
        <dbReference type="PROSITE" id="PS50887"/>
    </source>
</evidence>
<dbReference type="CDD" id="cd01949">
    <property type="entry name" value="GGDEF"/>
    <property type="match status" value="1"/>
</dbReference>
<feature type="domain" description="GGDEF" evidence="9">
    <location>
        <begin position="248"/>
        <end position="381"/>
    </location>
</feature>
<dbReference type="PANTHER" id="PTHR45138:SF9">
    <property type="entry name" value="DIGUANYLATE CYCLASE DGCM-RELATED"/>
    <property type="match status" value="1"/>
</dbReference>
<dbReference type="EC" id="2.7.7.65" evidence="2"/>
<evidence type="ECO:0000256" key="5">
    <source>
        <dbReference type="ARBA" id="ARBA00023136"/>
    </source>
</evidence>
<keyword evidence="3 7" id="KW-0812">Transmembrane</keyword>
<keyword evidence="4 7" id="KW-1133">Transmembrane helix</keyword>
<accession>A0ABT7STR0</accession>
<evidence type="ECO:0000256" key="2">
    <source>
        <dbReference type="ARBA" id="ARBA00012528"/>
    </source>
</evidence>
<dbReference type="InterPro" id="IPR029095">
    <property type="entry name" value="NarX-like_N"/>
</dbReference>
<dbReference type="GO" id="GO:0052621">
    <property type="term" value="F:diguanylate cyclase activity"/>
    <property type="evidence" value="ECO:0007669"/>
    <property type="project" value="UniProtKB-EC"/>
</dbReference>
<comment type="caution">
    <text evidence="10">The sequence shown here is derived from an EMBL/GenBank/DDBJ whole genome shotgun (WGS) entry which is preliminary data.</text>
</comment>
<dbReference type="PANTHER" id="PTHR45138">
    <property type="entry name" value="REGULATORY COMPONENTS OF SENSORY TRANSDUCTION SYSTEM"/>
    <property type="match status" value="1"/>
</dbReference>
<keyword evidence="10" id="KW-0808">Transferase</keyword>
<protein>
    <recommendedName>
        <fullName evidence="2">diguanylate cyclase</fullName>
        <ecNumber evidence="2">2.7.7.65</ecNumber>
    </recommendedName>
</protein>
<feature type="signal peptide" evidence="8">
    <location>
        <begin position="1"/>
        <end position="21"/>
    </location>
</feature>
<proteinExistence type="predicted"/>
<keyword evidence="11" id="KW-1185">Reference proteome</keyword>